<feature type="transmembrane region" description="Helical" evidence="1">
    <location>
        <begin position="194"/>
        <end position="213"/>
    </location>
</feature>
<feature type="transmembrane region" description="Helical" evidence="1">
    <location>
        <begin position="31"/>
        <end position="51"/>
    </location>
</feature>
<gene>
    <name evidence="3" type="ORF">A2438_01880</name>
</gene>
<keyword evidence="1" id="KW-1133">Transmembrane helix</keyword>
<sequence>MNIYAALNLLCGLFSISIGIFVFLRNRHSAVNLSFFVLSFMVFIWQSGTYFMLTAPNPGTAFFWGKIIYLGTTFLPAAVYYFVVSFLKKGREKKQGYLAFILAGVLFLPLLGTNLLLSGVRKYFWGYWYQAGLLHPFYLLYYLIILGLSLVYLYKAYTKEKSPLEKIRIKYVLGAFIISFVGAIDFIPDYGIEVYLPSHLPIFIYFSAIAYAITKHQLMDIKIIINRLMAYSIILIVYVIAGLIVTFTSYYLFLSHLNHLAFLSLTAFLILAGLSFHPLRLHLQTTPDKFLFRKKYLLEQAAKEIGKICHSTVDQDILFNLVNKNLKTTLNTKSIPFFLLNKGKNGFAPVKGANPGRAK</sequence>
<accession>A0A1F4U7Z8</accession>
<keyword evidence="1" id="KW-0472">Membrane</keyword>
<dbReference type="InterPro" id="IPR031621">
    <property type="entry name" value="HisKA_7TM"/>
</dbReference>
<dbReference type="EMBL" id="MEUJ01000002">
    <property type="protein sequence ID" value="OGC41017.1"/>
    <property type="molecule type" value="Genomic_DNA"/>
</dbReference>
<evidence type="ECO:0000256" key="1">
    <source>
        <dbReference type="SAM" id="Phobius"/>
    </source>
</evidence>
<feature type="transmembrane region" description="Helical" evidence="1">
    <location>
        <begin position="259"/>
        <end position="279"/>
    </location>
</feature>
<protein>
    <recommendedName>
        <fullName evidence="2">Histidine kinase N-terminal 7TM region domain-containing protein</fullName>
    </recommendedName>
</protein>
<evidence type="ECO:0000313" key="3">
    <source>
        <dbReference type="EMBL" id="OGC41017.1"/>
    </source>
</evidence>
<feature type="transmembrane region" description="Helical" evidence="1">
    <location>
        <begin position="96"/>
        <end position="117"/>
    </location>
</feature>
<evidence type="ECO:0000259" key="2">
    <source>
        <dbReference type="Pfam" id="PF16927"/>
    </source>
</evidence>
<name>A0A1F4U7Z8_UNCSA</name>
<feature type="transmembrane region" description="Helical" evidence="1">
    <location>
        <begin position="63"/>
        <end position="84"/>
    </location>
</feature>
<evidence type="ECO:0000313" key="4">
    <source>
        <dbReference type="Proteomes" id="UP000179242"/>
    </source>
</evidence>
<dbReference type="Pfam" id="PF16927">
    <property type="entry name" value="HisKA_7TM"/>
    <property type="match status" value="1"/>
</dbReference>
<keyword evidence="1" id="KW-0812">Transmembrane</keyword>
<dbReference type="AlphaFoldDB" id="A0A1F4U7Z8"/>
<feature type="transmembrane region" description="Helical" evidence="1">
    <location>
        <begin position="233"/>
        <end position="253"/>
    </location>
</feature>
<organism evidence="3 4">
    <name type="scientific">candidate division WOR-1 bacterium RIFOXYC2_FULL_46_14</name>
    <dbReference type="NCBI Taxonomy" id="1802587"/>
    <lineage>
        <taxon>Bacteria</taxon>
        <taxon>Bacillati</taxon>
        <taxon>Saganbacteria</taxon>
    </lineage>
</organism>
<feature type="transmembrane region" description="Helical" evidence="1">
    <location>
        <begin position="137"/>
        <end position="157"/>
    </location>
</feature>
<feature type="domain" description="Histidine kinase N-terminal 7TM region" evidence="2">
    <location>
        <begin position="9"/>
        <end position="221"/>
    </location>
</feature>
<proteinExistence type="predicted"/>
<comment type="caution">
    <text evidence="3">The sequence shown here is derived from an EMBL/GenBank/DDBJ whole genome shotgun (WGS) entry which is preliminary data.</text>
</comment>
<feature type="transmembrane region" description="Helical" evidence="1">
    <location>
        <begin position="6"/>
        <end position="24"/>
    </location>
</feature>
<feature type="transmembrane region" description="Helical" evidence="1">
    <location>
        <begin position="169"/>
        <end position="188"/>
    </location>
</feature>
<reference evidence="3 4" key="1">
    <citation type="journal article" date="2016" name="Nat. Commun.">
        <title>Thousands of microbial genomes shed light on interconnected biogeochemical processes in an aquifer system.</title>
        <authorList>
            <person name="Anantharaman K."/>
            <person name="Brown C.T."/>
            <person name="Hug L.A."/>
            <person name="Sharon I."/>
            <person name="Castelle C.J."/>
            <person name="Probst A.J."/>
            <person name="Thomas B.C."/>
            <person name="Singh A."/>
            <person name="Wilkins M.J."/>
            <person name="Karaoz U."/>
            <person name="Brodie E.L."/>
            <person name="Williams K.H."/>
            <person name="Hubbard S.S."/>
            <person name="Banfield J.F."/>
        </authorList>
    </citation>
    <scope>NUCLEOTIDE SEQUENCE [LARGE SCALE GENOMIC DNA]</scope>
</reference>
<dbReference type="Proteomes" id="UP000179242">
    <property type="component" value="Unassembled WGS sequence"/>
</dbReference>